<dbReference type="PANTHER" id="PTHR33112:SF12">
    <property type="entry name" value="HETEROKARYON INCOMPATIBILITY DOMAIN-CONTAINING PROTEIN"/>
    <property type="match status" value="1"/>
</dbReference>
<organism evidence="2 3">
    <name type="scientific">Pseudopithomyces chartarum</name>
    <dbReference type="NCBI Taxonomy" id="1892770"/>
    <lineage>
        <taxon>Eukaryota</taxon>
        <taxon>Fungi</taxon>
        <taxon>Dikarya</taxon>
        <taxon>Ascomycota</taxon>
        <taxon>Pezizomycotina</taxon>
        <taxon>Dothideomycetes</taxon>
        <taxon>Pleosporomycetidae</taxon>
        <taxon>Pleosporales</taxon>
        <taxon>Massarineae</taxon>
        <taxon>Didymosphaeriaceae</taxon>
        <taxon>Pseudopithomyces</taxon>
    </lineage>
</organism>
<dbReference type="AlphaFoldDB" id="A0AAN6LRG4"/>
<dbReference type="Proteomes" id="UP001280581">
    <property type="component" value="Unassembled WGS sequence"/>
</dbReference>
<dbReference type="Pfam" id="PF06985">
    <property type="entry name" value="HET"/>
    <property type="match status" value="1"/>
</dbReference>
<gene>
    <name evidence="2" type="ORF">GRF29_112g162864</name>
</gene>
<evidence type="ECO:0000259" key="1">
    <source>
        <dbReference type="Pfam" id="PF06985"/>
    </source>
</evidence>
<name>A0AAN6LRG4_9PLEO</name>
<evidence type="ECO:0000313" key="3">
    <source>
        <dbReference type="Proteomes" id="UP001280581"/>
    </source>
</evidence>
<reference evidence="2 3" key="1">
    <citation type="submission" date="2021-02" db="EMBL/GenBank/DDBJ databases">
        <title>Genome assembly of Pseudopithomyces chartarum.</title>
        <authorList>
            <person name="Jauregui R."/>
            <person name="Singh J."/>
            <person name="Voisey C."/>
        </authorList>
    </citation>
    <scope>NUCLEOTIDE SEQUENCE [LARGE SCALE GENOMIC DNA]</scope>
    <source>
        <strain evidence="2 3">AGR01</strain>
    </source>
</reference>
<protein>
    <recommendedName>
        <fullName evidence="1">Heterokaryon incompatibility domain-containing protein</fullName>
    </recommendedName>
</protein>
<keyword evidence="3" id="KW-1185">Reference proteome</keyword>
<evidence type="ECO:0000313" key="2">
    <source>
        <dbReference type="EMBL" id="KAK3203073.1"/>
    </source>
</evidence>
<dbReference type="EMBL" id="WVTA01000011">
    <property type="protein sequence ID" value="KAK3203073.1"/>
    <property type="molecule type" value="Genomic_DNA"/>
</dbReference>
<proteinExistence type="predicted"/>
<accession>A0AAN6LRG4</accession>
<comment type="caution">
    <text evidence="2">The sequence shown here is derived from an EMBL/GenBank/DDBJ whole genome shotgun (WGS) entry which is preliminary data.</text>
</comment>
<sequence>MADVLLISSKVHHSDCQFQLKDATVSSYPAPIKQILRVVPRSKIDQTVVKRWLSHCARNHRMCILEPPKSELRLLLIDVRRKCLVSTTAARYFALSYVWGNVDQFLLKQADLPELQMENALLNHWDRMAPVLRDAIAFVDSLSEPYLWADTICIIQDSDGRHSYLSRMNEVYRGAVCTLIAIDSVDAMSRLPGVSPNTRDVSYLGKNTHLEMVRRRHDLASICMSSTYERRAWTFQERTLSRRCLYFTREQLYFQCLQAIWSEDRYEYYEESFGVYPSLNLALRDSGLQWRAKFDLYGQLVQLYSKRELSYASDRLNAFSGIASDLSNKWGWNFVAGLPTLFLDMALMWVSTTQTLRRIKADDLQQYLPTWSWAGWADGVHYRMALQSQREISIHKFAITMARGVKTFNIASSEAIGTAEIASKQPYCNPGTRIIEDEGLDSIHPQLIGMSNLLIFWTETVSKHKMLIIPTIQAFPCRMYGEEASNNKLCRLVGTRGSAGLLMHSGELQYRLQDSCSYEYILISKSDEKPLISSVVHGFLDPEDDVLGSVYSDYYTTLPGSTLCIMLIRHMDKGYAERVAIGQVHEAAWNDAQPIRKKIYLG</sequence>
<dbReference type="InterPro" id="IPR010730">
    <property type="entry name" value="HET"/>
</dbReference>
<feature type="domain" description="Heterokaryon incompatibility" evidence="1">
    <location>
        <begin position="92"/>
        <end position="237"/>
    </location>
</feature>
<dbReference type="PANTHER" id="PTHR33112">
    <property type="entry name" value="DOMAIN PROTEIN, PUTATIVE-RELATED"/>
    <property type="match status" value="1"/>
</dbReference>